<dbReference type="EMBL" id="JACCFW010000001">
    <property type="protein sequence ID" value="NYJ73563.1"/>
    <property type="molecule type" value="Genomic_DNA"/>
</dbReference>
<dbReference type="AlphaFoldDB" id="A0A853DC69"/>
<dbReference type="RefSeq" id="WP_179478905.1">
    <property type="nucleotide sequence ID" value="NZ_JACCFW010000001.1"/>
</dbReference>
<keyword evidence="3" id="KW-1185">Reference proteome</keyword>
<feature type="domain" description="DUF4350" evidence="1">
    <location>
        <begin position="91"/>
        <end position="245"/>
    </location>
</feature>
<dbReference type="Gene3D" id="3.40.50.880">
    <property type="match status" value="1"/>
</dbReference>
<dbReference type="InterPro" id="IPR025646">
    <property type="entry name" value="DUF4350"/>
</dbReference>
<accession>A0A853DC69</accession>
<gene>
    <name evidence="2" type="ORF">HNR15_000526</name>
</gene>
<dbReference type="SUPFAM" id="SSF52317">
    <property type="entry name" value="Class I glutamine amidotransferase-like"/>
    <property type="match status" value="1"/>
</dbReference>
<proteinExistence type="predicted"/>
<sequence length="715" mass="78482">MAVFPKVLVEQEHSSAWALDRGLAAVINPANPDDASLERAAATLRARGFEVAARHDGRVSASSLDTADVYVIAHPADGRSERVAGSLPAAFEQSELDAILQFVRAGGGLVVLADCDQDVHGNNVNDLLAHFGVSVRSTVVHESADGGHRHLGNATWVLADLAGTKGQGLLAGVDELCFYRSGVIDIEPGADVQVLARTSPTAYPAEEALVVTASYGAGRVVVLADSDIMGDDSIGELDHGQFWTNAVTWAAGRRTHETRHQGSGVETSAEWLRLKDAVQELRLLQSKDGSIDGAAHDHTRAADLVDVMKREIAALAPRFPHDAAYLAALPRDLDAWVDGGFGVPDFLDSLMLFRPDQHRADGVEHLVLFPMYTQNGNPDRVFEAVLLWVAWPDWLAWVEASYDNPMFLAMNFIDFTPGYDTNSAVLFPETVAVREIPKFNWGGIFCDREGARFRRVVREASALLSLQLPPDAERLIASQDLAQSTFAMWDLIHDRTHSHGDLPFDPFMIKQRMPFWMYALEELRCDLNTFRQAVKLEAAGQPYARSVQLAIVFDRIFRFPITGDRVRNYDGLGGQLLFAYLHKHDALRWTDNKLSFDWRRVPEVVIELCDEVEHLYRAGIDRSRVGHWLASHEFVARYVAPHPASTWAKGAAALPLDGPLKPLTDAVQPDEFPLNVFYEALRKKMTPVIASTAGITAATADDAAGAAPAPAVRVA</sequence>
<dbReference type="Pfam" id="PF14258">
    <property type="entry name" value="DUF4350"/>
    <property type="match status" value="1"/>
</dbReference>
<organism evidence="2 3">
    <name type="scientific">Allobranchiibius huperziae</name>
    <dbReference type="NCBI Taxonomy" id="1874116"/>
    <lineage>
        <taxon>Bacteria</taxon>
        <taxon>Bacillati</taxon>
        <taxon>Actinomycetota</taxon>
        <taxon>Actinomycetes</taxon>
        <taxon>Micrococcales</taxon>
        <taxon>Dermacoccaceae</taxon>
        <taxon>Allobranchiibius</taxon>
    </lineage>
</organism>
<reference evidence="2 3" key="1">
    <citation type="submission" date="2020-07" db="EMBL/GenBank/DDBJ databases">
        <title>Sequencing the genomes of 1000 actinobacteria strains.</title>
        <authorList>
            <person name="Klenk H.-P."/>
        </authorList>
    </citation>
    <scope>NUCLEOTIDE SEQUENCE [LARGE SCALE GENOMIC DNA]</scope>
    <source>
        <strain evidence="2 3">DSM 29531</strain>
    </source>
</reference>
<dbReference type="Pfam" id="PF19985">
    <property type="entry name" value="DUF6421"/>
    <property type="match status" value="1"/>
</dbReference>
<protein>
    <recommendedName>
        <fullName evidence="1">DUF4350 domain-containing protein</fullName>
    </recommendedName>
</protein>
<dbReference type="Proteomes" id="UP000571817">
    <property type="component" value="Unassembled WGS sequence"/>
</dbReference>
<evidence type="ECO:0000313" key="2">
    <source>
        <dbReference type="EMBL" id="NYJ73563.1"/>
    </source>
</evidence>
<evidence type="ECO:0000259" key="1">
    <source>
        <dbReference type="Pfam" id="PF14258"/>
    </source>
</evidence>
<evidence type="ECO:0000313" key="3">
    <source>
        <dbReference type="Proteomes" id="UP000571817"/>
    </source>
</evidence>
<dbReference type="InterPro" id="IPR046306">
    <property type="entry name" value="DUF6421"/>
</dbReference>
<dbReference type="InterPro" id="IPR029062">
    <property type="entry name" value="Class_I_gatase-like"/>
</dbReference>
<name>A0A853DC69_9MICO</name>
<comment type="caution">
    <text evidence="2">The sequence shown here is derived from an EMBL/GenBank/DDBJ whole genome shotgun (WGS) entry which is preliminary data.</text>
</comment>